<dbReference type="CTD" id="6753013"/>
<evidence type="ECO:0000256" key="7">
    <source>
        <dbReference type="ARBA" id="ARBA00022989"/>
    </source>
</evidence>
<organism evidence="11 12">
    <name type="scientific">Trichoplax adhaerens</name>
    <name type="common">Trichoplax reptans</name>
    <dbReference type="NCBI Taxonomy" id="10228"/>
    <lineage>
        <taxon>Eukaryota</taxon>
        <taxon>Metazoa</taxon>
        <taxon>Placozoa</taxon>
        <taxon>Uniplacotomia</taxon>
        <taxon>Trichoplacea</taxon>
        <taxon>Trichoplacidae</taxon>
        <taxon>Trichoplax</taxon>
    </lineage>
</organism>
<evidence type="ECO:0000313" key="11">
    <source>
        <dbReference type="EMBL" id="EDV25767.1"/>
    </source>
</evidence>
<keyword evidence="6" id="KW-0914">Notch signaling pathway</keyword>
<dbReference type="HOGENOM" id="CLU_024257_0_0_1"/>
<dbReference type="InterPro" id="IPR041084">
    <property type="entry name" value="Ncstrn_small"/>
</dbReference>
<dbReference type="OMA" id="ECVYPGV"/>
<dbReference type="STRING" id="10228.B3RU89"/>
<keyword evidence="4" id="KW-0812">Transmembrane</keyword>
<dbReference type="GO" id="GO:0016485">
    <property type="term" value="P:protein processing"/>
    <property type="evidence" value="ECO:0000318"/>
    <property type="project" value="GO_Central"/>
</dbReference>
<dbReference type="GO" id="GO:0005886">
    <property type="term" value="C:plasma membrane"/>
    <property type="evidence" value="ECO:0000318"/>
    <property type="project" value="GO_Central"/>
</dbReference>
<reference evidence="11 12" key="1">
    <citation type="journal article" date="2008" name="Nature">
        <title>The Trichoplax genome and the nature of placozoans.</title>
        <authorList>
            <person name="Srivastava M."/>
            <person name="Begovic E."/>
            <person name="Chapman J."/>
            <person name="Putnam N.H."/>
            <person name="Hellsten U."/>
            <person name="Kawashima T."/>
            <person name="Kuo A."/>
            <person name="Mitros T."/>
            <person name="Salamov A."/>
            <person name="Carpenter M.L."/>
            <person name="Signorovitch A.Y."/>
            <person name="Moreno M.A."/>
            <person name="Kamm K."/>
            <person name="Grimwood J."/>
            <person name="Schmutz J."/>
            <person name="Shapiro H."/>
            <person name="Grigoriev I.V."/>
            <person name="Buss L.W."/>
            <person name="Schierwater B."/>
            <person name="Dellaporta S.L."/>
            <person name="Rokhsar D.S."/>
        </authorList>
    </citation>
    <scope>NUCLEOTIDE SEQUENCE [LARGE SCALE GENOMIC DNA]</scope>
    <source>
        <strain evidence="11 12">Grell-BS-1999</strain>
    </source>
</reference>
<dbReference type="eggNOG" id="KOG2657">
    <property type="taxonomic scope" value="Eukaryota"/>
</dbReference>
<evidence type="ECO:0000256" key="5">
    <source>
        <dbReference type="ARBA" id="ARBA00022729"/>
    </source>
</evidence>
<evidence type="ECO:0000256" key="6">
    <source>
        <dbReference type="ARBA" id="ARBA00022976"/>
    </source>
</evidence>
<dbReference type="Pfam" id="PF18266">
    <property type="entry name" value="Ncstrn_small"/>
    <property type="match status" value="1"/>
</dbReference>
<evidence type="ECO:0000256" key="3">
    <source>
        <dbReference type="ARBA" id="ARBA00015303"/>
    </source>
</evidence>
<comment type="subcellular location">
    <subcellularLocation>
        <location evidence="1">Membrane</location>
        <topology evidence="1">Single-pass type I membrane protein</topology>
    </subcellularLocation>
</comment>
<dbReference type="KEGG" id="tad:TRIADDRAFT_55197"/>
<sequence>METNNEKKWNSVMITVLYSRIDYVFGIWYKPKVCYLVIVINEVAHGQTVNKLVYRDITSFNYCVRYTNKNHSIGCTSKYWRNVGVLHLVESFSDMNKLATSKLDIDYVPLMTPKLFNLDNVNFLMSKRKIAGIIILGANDTASDDKEIPDGMYVDNSQYQSCKRIEWNPHGSGMLYKSFDFPIFRVYMEDDIQRLKQCYLKHNMPTSKGELIYPLCAVQMGDFMFTPSNTEVCMRRNIAGSLTSGGFCDPLGDSNVWSTLYPMNNPLKERELIIAAAQLDSISQFYNFAPGTDNDASGFITLLSAAYALGKAKNSNKLTKPKKPIMFAFFQGESWDYIGSSRMDWPANITLKNIGQFLELRQVGLEDEKSLWAHFDPSSGDKSRNDAFFAALVKAGTGAGVNISKASNDLPLPPASVQRFLRKDSGLSGLVLTDHKKNFTNAYYNSHYDSLNQVMDKLSSQGLRDPNSLSKHLTRLATTVARTLYMLASDSNPTPDLSKITADEDMTSELLHCFLQNASCTLFQQVVSNSNAKNLPSSAYPRMVGVSQSPNQVTNLTNHLMMYFTGNQLADVTKQSNCKSNTSDNSAYNYLWFQGQDFKNVCYRGTVYYSPAVSPAFLLKDYKSKNYSTWAESRWQSVDLKMFLVPNPSLQTHVSSDYIRRYYRLCCTCHMCGC</sequence>
<name>B3RU89_TRIAD</name>
<evidence type="ECO:0000256" key="8">
    <source>
        <dbReference type="ARBA" id="ARBA00023136"/>
    </source>
</evidence>
<dbReference type="FunFam" id="3.40.630.10:FF:000150">
    <property type="entry name" value="Nicastrin"/>
    <property type="match status" value="1"/>
</dbReference>
<keyword evidence="7" id="KW-1133">Transmembrane helix</keyword>
<evidence type="ECO:0000256" key="4">
    <source>
        <dbReference type="ARBA" id="ARBA00022692"/>
    </source>
</evidence>
<gene>
    <name evidence="11" type="ORF">TRIADDRAFT_55197</name>
</gene>
<dbReference type="InterPro" id="IPR008710">
    <property type="entry name" value="Nicastrin"/>
</dbReference>
<dbReference type="EMBL" id="DS985244">
    <property type="protein sequence ID" value="EDV25767.1"/>
    <property type="molecule type" value="Genomic_DNA"/>
</dbReference>
<evidence type="ECO:0000256" key="2">
    <source>
        <dbReference type="ARBA" id="ARBA00007717"/>
    </source>
</evidence>
<evidence type="ECO:0000256" key="1">
    <source>
        <dbReference type="ARBA" id="ARBA00004479"/>
    </source>
</evidence>
<dbReference type="Proteomes" id="UP000009022">
    <property type="component" value="Unassembled WGS sequence"/>
</dbReference>
<dbReference type="SUPFAM" id="SSF53187">
    <property type="entry name" value="Zn-dependent exopeptidases"/>
    <property type="match status" value="1"/>
</dbReference>
<comment type="similarity">
    <text evidence="2">Belongs to the nicastrin family.</text>
</comment>
<feature type="domain" description="Nicastrin small lobe" evidence="10">
    <location>
        <begin position="63"/>
        <end position="226"/>
    </location>
</feature>
<dbReference type="PANTHER" id="PTHR21092">
    <property type="entry name" value="NICASTRIN"/>
    <property type="match status" value="1"/>
</dbReference>
<keyword evidence="8" id="KW-0472">Membrane</keyword>
<dbReference type="GeneID" id="6753013"/>
<dbReference type="Gene3D" id="3.40.630.10">
    <property type="entry name" value="Zn peptidases"/>
    <property type="match status" value="1"/>
</dbReference>
<dbReference type="RefSeq" id="XP_002111800.1">
    <property type="nucleotide sequence ID" value="XM_002111764.1"/>
</dbReference>
<keyword evidence="9" id="KW-0325">Glycoprotein</keyword>
<accession>B3RU89</accession>
<proteinExistence type="inferred from homology"/>
<dbReference type="FunCoup" id="B3RU89">
    <property type="interactions" value="1785"/>
</dbReference>
<evidence type="ECO:0000256" key="9">
    <source>
        <dbReference type="ARBA" id="ARBA00023180"/>
    </source>
</evidence>
<dbReference type="InParanoid" id="B3RU89"/>
<keyword evidence="5" id="KW-0732">Signal</keyword>
<keyword evidence="12" id="KW-1185">Reference proteome</keyword>
<dbReference type="PhylomeDB" id="B3RU89"/>
<dbReference type="PANTHER" id="PTHR21092:SF0">
    <property type="entry name" value="NICASTRIN"/>
    <property type="match status" value="1"/>
</dbReference>
<evidence type="ECO:0000313" key="12">
    <source>
        <dbReference type="Proteomes" id="UP000009022"/>
    </source>
</evidence>
<dbReference type="Pfam" id="PF05450">
    <property type="entry name" value="Nicastrin"/>
    <property type="match status" value="1"/>
</dbReference>
<dbReference type="OrthoDB" id="755951at2759"/>
<protein>
    <recommendedName>
        <fullName evidence="3">Nicastrin</fullName>
    </recommendedName>
</protein>
<dbReference type="AlphaFoldDB" id="B3RU89"/>
<evidence type="ECO:0000259" key="10">
    <source>
        <dbReference type="Pfam" id="PF18266"/>
    </source>
</evidence>
<dbReference type="GO" id="GO:0007219">
    <property type="term" value="P:Notch signaling pathway"/>
    <property type="evidence" value="ECO:0007669"/>
    <property type="project" value="UniProtKB-KW"/>
</dbReference>